<feature type="region of interest" description="Disordered" evidence="1">
    <location>
        <begin position="85"/>
        <end position="104"/>
    </location>
</feature>
<evidence type="ECO:0000313" key="4">
    <source>
        <dbReference type="Proteomes" id="UP000327118"/>
    </source>
</evidence>
<feature type="signal peptide" evidence="2">
    <location>
        <begin position="1"/>
        <end position="21"/>
    </location>
</feature>
<organism evidence="3 4">
    <name type="scientific">Aspergillus coremiiformis</name>
    <dbReference type="NCBI Taxonomy" id="138285"/>
    <lineage>
        <taxon>Eukaryota</taxon>
        <taxon>Fungi</taxon>
        <taxon>Dikarya</taxon>
        <taxon>Ascomycota</taxon>
        <taxon>Pezizomycotina</taxon>
        <taxon>Eurotiomycetes</taxon>
        <taxon>Eurotiomycetidae</taxon>
        <taxon>Eurotiales</taxon>
        <taxon>Aspergillaceae</taxon>
        <taxon>Aspergillus</taxon>
        <taxon>Aspergillus subgen. Circumdati</taxon>
    </lineage>
</organism>
<accession>A0A5N6ZCU5</accession>
<feature type="region of interest" description="Disordered" evidence="1">
    <location>
        <begin position="142"/>
        <end position="182"/>
    </location>
</feature>
<evidence type="ECO:0000256" key="1">
    <source>
        <dbReference type="SAM" id="MobiDB-lite"/>
    </source>
</evidence>
<evidence type="ECO:0000313" key="3">
    <source>
        <dbReference type="EMBL" id="KAE8354569.1"/>
    </source>
</evidence>
<evidence type="ECO:0000256" key="2">
    <source>
        <dbReference type="SAM" id="SignalP"/>
    </source>
</evidence>
<keyword evidence="4" id="KW-1185">Reference proteome</keyword>
<dbReference type="AlphaFoldDB" id="A0A5N6ZCU5"/>
<proteinExistence type="predicted"/>
<evidence type="ECO:0008006" key="5">
    <source>
        <dbReference type="Google" id="ProtNLM"/>
    </source>
</evidence>
<dbReference type="EMBL" id="ML739069">
    <property type="protein sequence ID" value="KAE8354569.1"/>
    <property type="molecule type" value="Genomic_DNA"/>
</dbReference>
<feature type="compositionally biased region" description="Low complexity" evidence="1">
    <location>
        <begin position="142"/>
        <end position="179"/>
    </location>
</feature>
<gene>
    <name evidence="3" type="ORF">BDV28DRAFT_146938</name>
</gene>
<dbReference type="OrthoDB" id="4843554at2759"/>
<name>A0A5N6ZCU5_9EURO</name>
<feature type="chain" id="PRO_5025027857" description="GPI anchored protein" evidence="2">
    <location>
        <begin position="22"/>
        <end position="209"/>
    </location>
</feature>
<sequence length="209" mass="21935">MSTVQLLALSGLMLMSNVAIGAELDRADVPNRCWDVCSPVVGIAHKCDNMHNSDRAEMQCICDWNQAPSLIPLCEACIAQYRSERNNRDDDNDDDDDNDRNPHHNDAYDILASCSFSTTSYNPTAAASAVSSATAASSANATHTTPTATSSGSSNSVNSSSAGNSNGNPPSNTNFTSNPQTADNAASAYSTRKAAPLAAVIGLGFLVWL</sequence>
<protein>
    <recommendedName>
        <fullName evidence="5">GPI anchored protein</fullName>
    </recommendedName>
</protein>
<keyword evidence="2" id="KW-0732">Signal</keyword>
<reference evidence="4" key="1">
    <citation type="submission" date="2019-04" db="EMBL/GenBank/DDBJ databases">
        <title>Friends and foes A comparative genomics studyof 23 Aspergillus species from section Flavi.</title>
        <authorList>
            <consortium name="DOE Joint Genome Institute"/>
            <person name="Kjaerbolling I."/>
            <person name="Vesth T."/>
            <person name="Frisvad J.C."/>
            <person name="Nybo J.L."/>
            <person name="Theobald S."/>
            <person name="Kildgaard S."/>
            <person name="Isbrandt T."/>
            <person name="Kuo A."/>
            <person name="Sato A."/>
            <person name="Lyhne E.K."/>
            <person name="Kogle M.E."/>
            <person name="Wiebenga A."/>
            <person name="Kun R.S."/>
            <person name="Lubbers R.J."/>
            <person name="Makela M.R."/>
            <person name="Barry K."/>
            <person name="Chovatia M."/>
            <person name="Clum A."/>
            <person name="Daum C."/>
            <person name="Haridas S."/>
            <person name="He G."/>
            <person name="LaButti K."/>
            <person name="Lipzen A."/>
            <person name="Mondo S."/>
            <person name="Riley R."/>
            <person name="Salamov A."/>
            <person name="Simmons B.A."/>
            <person name="Magnuson J.K."/>
            <person name="Henrissat B."/>
            <person name="Mortensen U.H."/>
            <person name="Larsen T.O."/>
            <person name="Devries R.P."/>
            <person name="Grigoriev I.V."/>
            <person name="Machida M."/>
            <person name="Baker S.E."/>
            <person name="Andersen M.R."/>
        </authorList>
    </citation>
    <scope>NUCLEOTIDE SEQUENCE [LARGE SCALE GENOMIC DNA]</scope>
    <source>
        <strain evidence="4">CBS 553.77</strain>
    </source>
</reference>
<dbReference type="Proteomes" id="UP000327118">
    <property type="component" value="Unassembled WGS sequence"/>
</dbReference>